<name>A0ABR1U0T4_9PEZI</name>
<dbReference type="Pfam" id="PF06985">
    <property type="entry name" value="HET"/>
    <property type="match status" value="1"/>
</dbReference>
<feature type="region of interest" description="Disordered" evidence="1">
    <location>
        <begin position="572"/>
        <end position="600"/>
    </location>
</feature>
<dbReference type="PANTHER" id="PTHR33112:SF1">
    <property type="entry name" value="HETEROKARYON INCOMPATIBILITY DOMAIN-CONTAINING PROTEIN"/>
    <property type="match status" value="1"/>
</dbReference>
<gene>
    <name evidence="3" type="ORF">PG993_003894</name>
</gene>
<feature type="compositionally biased region" description="Polar residues" evidence="1">
    <location>
        <begin position="572"/>
        <end position="582"/>
    </location>
</feature>
<accession>A0ABR1U0T4</accession>
<dbReference type="PANTHER" id="PTHR33112">
    <property type="entry name" value="DOMAIN PROTEIN, PUTATIVE-RELATED"/>
    <property type="match status" value="1"/>
</dbReference>
<dbReference type="InterPro" id="IPR010730">
    <property type="entry name" value="HET"/>
</dbReference>
<evidence type="ECO:0000313" key="3">
    <source>
        <dbReference type="EMBL" id="KAK8052509.1"/>
    </source>
</evidence>
<proteinExistence type="predicted"/>
<comment type="caution">
    <text evidence="3">The sequence shown here is derived from an EMBL/GenBank/DDBJ whole genome shotgun (WGS) entry which is preliminary data.</text>
</comment>
<protein>
    <submittedName>
        <fullName evidence="3">Heterokaryon incompatibility domain protein</fullName>
    </submittedName>
</protein>
<evidence type="ECO:0000256" key="1">
    <source>
        <dbReference type="SAM" id="MobiDB-lite"/>
    </source>
</evidence>
<dbReference type="EMBL" id="JAQQWK010000002">
    <property type="protein sequence ID" value="KAK8052509.1"/>
    <property type="molecule type" value="Genomic_DNA"/>
</dbReference>
<dbReference type="Proteomes" id="UP001444661">
    <property type="component" value="Unassembled WGS sequence"/>
</dbReference>
<sequence>MRSMSSDLEDAEAKESGIRVSALDHIDTYWPCETLEALFSPGNPSIDCVMCQTFRSMRGSGSSSRRYHLYAFSAARLYYGGSWKSLASGHNAGLGIKDDVLFCVLPDIPRSITAWSTALKSGAFLAANTCECPKRRVSRKEFDNDMSHHRWILSLASAAGSYTTIPIDEAVRKSIRMGFIFDYPGPHATDSKAIDFLSVQPTETGDSLTPRNLGYLPSHLRPSNWLDIQSMKSHAFHGRRIDPLAVDYSLLRGWLRQCHESCQLGSFIKEQNRSQRIPFNLLDCLKREVFKVPAKRQQRYVALSYVWGNVNLASRPRVDALPFQISSRCADVIEDAITVTLQLGYRYLWVDCLCVSPLSFIRHEQIANMDVVYKNAELTIIAAAGTNADYGLPGVGRRPRNHQLQIRIGDHQLLPLPVEWRYVDSAPLTSDILSSAKVFALYAFEHHVTEFSQRKLSYASDSLQALSSVLDRFMYETHAICHLHGLPFMPRRDVMYLQGLDAHAFHFKYGLLWTHGLDKTPQERRGEFPSWNWAGWEGRVQWLVTTTNQKWFAESADCAAKFEFPLSIAFSSPGSAPDPTSNRSRKSKLSMRPVHAWRPNGKGHGLPMELLFRATLYDIPLRVGNPVPKWDGNDFGVYLDDKVINRRLHLTRVVDFGHETIRETKLSGLVLGTSLNIRCHHVLVVREVASRGTAYGGRYFERFGVMDIDTQWNGWTGPSVVQGWLV</sequence>
<organism evidence="3 4">
    <name type="scientific">Apiospora rasikravindrae</name>
    <dbReference type="NCBI Taxonomy" id="990691"/>
    <lineage>
        <taxon>Eukaryota</taxon>
        <taxon>Fungi</taxon>
        <taxon>Dikarya</taxon>
        <taxon>Ascomycota</taxon>
        <taxon>Pezizomycotina</taxon>
        <taxon>Sordariomycetes</taxon>
        <taxon>Xylariomycetidae</taxon>
        <taxon>Amphisphaeriales</taxon>
        <taxon>Apiosporaceae</taxon>
        <taxon>Apiospora</taxon>
    </lineage>
</organism>
<reference evidence="3 4" key="1">
    <citation type="submission" date="2023-01" db="EMBL/GenBank/DDBJ databases">
        <title>Analysis of 21 Apiospora genomes using comparative genomics revels a genus with tremendous synthesis potential of carbohydrate active enzymes and secondary metabolites.</title>
        <authorList>
            <person name="Sorensen T."/>
        </authorList>
    </citation>
    <scope>NUCLEOTIDE SEQUENCE [LARGE SCALE GENOMIC DNA]</scope>
    <source>
        <strain evidence="3 4">CBS 33761</strain>
    </source>
</reference>
<evidence type="ECO:0000313" key="4">
    <source>
        <dbReference type="Proteomes" id="UP001444661"/>
    </source>
</evidence>
<keyword evidence="4" id="KW-1185">Reference proteome</keyword>
<evidence type="ECO:0000259" key="2">
    <source>
        <dbReference type="Pfam" id="PF06985"/>
    </source>
</evidence>
<feature type="domain" description="Heterokaryon incompatibility" evidence="2">
    <location>
        <begin position="300"/>
        <end position="411"/>
    </location>
</feature>